<dbReference type="Gene3D" id="3.40.50.720">
    <property type="entry name" value="NAD(P)-binding Rossmann-like Domain"/>
    <property type="match status" value="1"/>
</dbReference>
<reference evidence="6" key="1">
    <citation type="submission" date="2023-07" db="EMBL/GenBank/DDBJ databases">
        <authorList>
            <consortium name="AG Swart"/>
            <person name="Singh M."/>
            <person name="Singh A."/>
            <person name="Seah K."/>
            <person name="Emmerich C."/>
        </authorList>
    </citation>
    <scope>NUCLEOTIDE SEQUENCE</scope>
    <source>
        <strain evidence="6">DP1</strain>
    </source>
</reference>
<feature type="transmembrane region" description="Helical" evidence="5">
    <location>
        <begin position="279"/>
        <end position="300"/>
    </location>
</feature>
<dbReference type="PIRSF" id="PIRSF000126">
    <property type="entry name" value="11-beta-HSD1"/>
    <property type="match status" value="1"/>
</dbReference>
<dbReference type="PRINTS" id="PR00080">
    <property type="entry name" value="SDRFAMILY"/>
</dbReference>
<name>A0AAD1XMP1_EUPCR</name>
<dbReference type="GO" id="GO:0005783">
    <property type="term" value="C:endoplasmic reticulum"/>
    <property type="evidence" value="ECO:0007669"/>
    <property type="project" value="UniProtKB-SubCell"/>
</dbReference>
<dbReference type="PROSITE" id="PS00061">
    <property type="entry name" value="ADH_SHORT"/>
    <property type="match status" value="1"/>
</dbReference>
<comment type="caution">
    <text evidence="6">The sequence shown here is derived from an EMBL/GenBank/DDBJ whole genome shotgun (WGS) entry which is preliminary data.</text>
</comment>
<sequence>MTDCDCCITKAVFYIGLLFVLQCLIKLAYFINRNFVRKGHDVHERYGKDSWIAVTGATSGIGKELCLHAAKEKGLNVVIIGRNPEKLKATEAEVKKANPKIKTKTYRFDFNDSTSIDAYQKLSDDLKDLDISIFVNNAGLMPLHYWKDFPLEAIKEITETNIHGLSLLTKIFTERFYGRDKRSAIVNVASTAGYAPIPLNCHYGGSKAYVRSFTKAVGHEVSEKIDVLCFSPGYVDTALSRNAKGYNVASPEQCSHTIFRDLGYERETQPNIVQENETFSFAIMLFISEWMTMSVAGFLFKQDFARFEKIDAEKKND</sequence>
<comment type="similarity">
    <text evidence="2 4">Belongs to the short-chain dehydrogenases/reductases (SDR) family.</text>
</comment>
<evidence type="ECO:0000256" key="1">
    <source>
        <dbReference type="ARBA" id="ARBA00004240"/>
    </source>
</evidence>
<dbReference type="InterPro" id="IPR002347">
    <property type="entry name" value="SDR_fam"/>
</dbReference>
<gene>
    <name evidence="6" type="ORF">ECRASSUSDP1_LOCUS17021</name>
</gene>
<evidence type="ECO:0000313" key="7">
    <source>
        <dbReference type="Proteomes" id="UP001295684"/>
    </source>
</evidence>
<dbReference type="EMBL" id="CAMPGE010017151">
    <property type="protein sequence ID" value="CAI2375658.1"/>
    <property type="molecule type" value="Genomic_DNA"/>
</dbReference>
<proteinExistence type="inferred from homology"/>
<dbReference type="Proteomes" id="UP001295684">
    <property type="component" value="Unassembled WGS sequence"/>
</dbReference>
<accession>A0AAD1XMP1</accession>
<dbReference type="PRINTS" id="PR00081">
    <property type="entry name" value="GDHRDH"/>
</dbReference>
<keyword evidence="3" id="KW-0560">Oxidoreductase</keyword>
<dbReference type="PANTHER" id="PTHR43899:SF13">
    <property type="entry name" value="RH59310P"/>
    <property type="match status" value="1"/>
</dbReference>
<evidence type="ECO:0000256" key="5">
    <source>
        <dbReference type="SAM" id="Phobius"/>
    </source>
</evidence>
<protein>
    <submittedName>
        <fullName evidence="6">Uncharacterized protein</fullName>
    </submittedName>
</protein>
<evidence type="ECO:0000313" key="6">
    <source>
        <dbReference type="EMBL" id="CAI2375658.1"/>
    </source>
</evidence>
<keyword evidence="7" id="KW-1185">Reference proteome</keyword>
<organism evidence="6 7">
    <name type="scientific">Euplotes crassus</name>
    <dbReference type="NCBI Taxonomy" id="5936"/>
    <lineage>
        <taxon>Eukaryota</taxon>
        <taxon>Sar</taxon>
        <taxon>Alveolata</taxon>
        <taxon>Ciliophora</taxon>
        <taxon>Intramacronucleata</taxon>
        <taxon>Spirotrichea</taxon>
        <taxon>Hypotrichia</taxon>
        <taxon>Euplotida</taxon>
        <taxon>Euplotidae</taxon>
        <taxon>Moneuplotes</taxon>
    </lineage>
</organism>
<keyword evidence="5" id="KW-0472">Membrane</keyword>
<dbReference type="AlphaFoldDB" id="A0AAD1XMP1"/>
<evidence type="ECO:0000256" key="3">
    <source>
        <dbReference type="ARBA" id="ARBA00023002"/>
    </source>
</evidence>
<dbReference type="GO" id="GO:0016491">
    <property type="term" value="F:oxidoreductase activity"/>
    <property type="evidence" value="ECO:0007669"/>
    <property type="project" value="UniProtKB-KW"/>
</dbReference>
<keyword evidence="5" id="KW-1133">Transmembrane helix</keyword>
<dbReference type="InterPro" id="IPR051019">
    <property type="entry name" value="VLCFA-Steroid_DH"/>
</dbReference>
<dbReference type="SUPFAM" id="SSF51735">
    <property type="entry name" value="NAD(P)-binding Rossmann-fold domains"/>
    <property type="match status" value="1"/>
</dbReference>
<keyword evidence="5" id="KW-0812">Transmembrane</keyword>
<feature type="transmembrane region" description="Helical" evidence="5">
    <location>
        <begin position="12"/>
        <end position="31"/>
    </location>
</feature>
<evidence type="ECO:0000256" key="2">
    <source>
        <dbReference type="ARBA" id="ARBA00006484"/>
    </source>
</evidence>
<dbReference type="Pfam" id="PF00106">
    <property type="entry name" value="adh_short"/>
    <property type="match status" value="1"/>
</dbReference>
<dbReference type="PANTHER" id="PTHR43899">
    <property type="entry name" value="RH59310P"/>
    <property type="match status" value="1"/>
</dbReference>
<evidence type="ECO:0000256" key="4">
    <source>
        <dbReference type="RuleBase" id="RU000363"/>
    </source>
</evidence>
<comment type="subcellular location">
    <subcellularLocation>
        <location evidence="1">Endoplasmic reticulum</location>
    </subcellularLocation>
</comment>
<dbReference type="InterPro" id="IPR036291">
    <property type="entry name" value="NAD(P)-bd_dom_sf"/>
</dbReference>
<dbReference type="InterPro" id="IPR020904">
    <property type="entry name" value="Sc_DH/Rdtase_CS"/>
</dbReference>